<gene>
    <name evidence="17" type="ORF">CcCBS67573_g00953</name>
</gene>
<dbReference type="GO" id="GO:0005744">
    <property type="term" value="C:TIM23 mitochondrial import inner membrane translocase complex"/>
    <property type="evidence" value="ECO:0007669"/>
    <property type="project" value="UniProtKB-UniRule"/>
</dbReference>
<feature type="compositionally biased region" description="Low complexity" evidence="15">
    <location>
        <begin position="30"/>
        <end position="55"/>
    </location>
</feature>
<feature type="compositionally biased region" description="Basic and acidic residues" evidence="15">
    <location>
        <begin position="56"/>
        <end position="66"/>
    </location>
</feature>
<evidence type="ECO:0000256" key="11">
    <source>
        <dbReference type="ARBA" id="ARBA00023128"/>
    </source>
</evidence>
<dbReference type="FunFam" id="3.40.50.1000:FF:000019">
    <property type="entry name" value="Mitochondrial import inner membrane translocase subunit TIM50"/>
    <property type="match status" value="1"/>
</dbReference>
<feature type="compositionally biased region" description="Acidic residues" evidence="15">
    <location>
        <begin position="67"/>
        <end position="77"/>
    </location>
</feature>
<evidence type="ECO:0000256" key="2">
    <source>
        <dbReference type="ARBA" id="ARBA00006344"/>
    </source>
</evidence>
<dbReference type="AlphaFoldDB" id="A0A507FQP3"/>
<comment type="subcellular location">
    <subcellularLocation>
        <location evidence="1 13">Mitochondrion inner membrane</location>
        <topology evidence="1 13">Single-pass membrane protein</topology>
    </subcellularLocation>
</comment>
<keyword evidence="12" id="KW-0472">Membrane</keyword>
<evidence type="ECO:0000313" key="17">
    <source>
        <dbReference type="EMBL" id="TPX77788.1"/>
    </source>
</evidence>
<keyword evidence="4 13" id="KW-0813">Transport</keyword>
<comment type="function">
    <text evidence="13">Essential component of the TIM23 complex, a complex that mediates the translocation of transit peptide-containing proteins across the mitochondrial inner membrane.</text>
</comment>
<keyword evidence="11 13" id="KW-0496">Mitochondrion</keyword>
<feature type="region of interest" description="Disordered" evidence="15">
    <location>
        <begin position="352"/>
        <end position="373"/>
    </location>
</feature>
<evidence type="ECO:0000256" key="9">
    <source>
        <dbReference type="ARBA" id="ARBA00022989"/>
    </source>
</evidence>
<reference evidence="17 18" key="1">
    <citation type="journal article" date="2019" name="Sci. Rep.">
        <title>Comparative genomics of chytrid fungi reveal insights into the obligate biotrophic and pathogenic lifestyle of Synchytrium endobioticum.</title>
        <authorList>
            <person name="van de Vossenberg B.T.L.H."/>
            <person name="Warris S."/>
            <person name="Nguyen H.D.T."/>
            <person name="van Gent-Pelzer M.P.E."/>
            <person name="Joly D.L."/>
            <person name="van de Geest H.C."/>
            <person name="Bonants P.J.M."/>
            <person name="Smith D.S."/>
            <person name="Levesque C.A."/>
            <person name="van der Lee T.A.J."/>
        </authorList>
    </citation>
    <scope>NUCLEOTIDE SEQUENCE [LARGE SCALE GENOMIC DNA]</scope>
    <source>
        <strain evidence="17 18">CBS 675.73</strain>
    </source>
</reference>
<dbReference type="PANTHER" id="PTHR12210">
    <property type="entry name" value="DULLARD PROTEIN PHOSPHATASE"/>
    <property type="match status" value="1"/>
</dbReference>
<feature type="region of interest" description="Disordered" evidence="15">
    <location>
        <begin position="1"/>
        <end position="99"/>
    </location>
</feature>
<dbReference type="STRING" id="246404.A0A507FQP3"/>
<dbReference type="GO" id="GO:0015031">
    <property type="term" value="P:protein transport"/>
    <property type="evidence" value="ECO:0007669"/>
    <property type="project" value="UniProtKB-KW"/>
</dbReference>
<evidence type="ECO:0000256" key="10">
    <source>
        <dbReference type="ARBA" id="ARBA00023010"/>
    </source>
</evidence>
<evidence type="ECO:0000256" key="5">
    <source>
        <dbReference type="ARBA" id="ARBA00022692"/>
    </source>
</evidence>
<dbReference type="Pfam" id="PF03031">
    <property type="entry name" value="NIF"/>
    <property type="match status" value="1"/>
</dbReference>
<proteinExistence type="inferred from homology"/>
<dbReference type="Gene3D" id="3.40.50.1000">
    <property type="entry name" value="HAD superfamily/HAD-like"/>
    <property type="match status" value="1"/>
</dbReference>
<evidence type="ECO:0000256" key="15">
    <source>
        <dbReference type="SAM" id="MobiDB-lite"/>
    </source>
</evidence>
<evidence type="ECO:0000256" key="6">
    <source>
        <dbReference type="ARBA" id="ARBA00022792"/>
    </source>
</evidence>
<dbReference type="SUPFAM" id="SSF56784">
    <property type="entry name" value="HAD-like"/>
    <property type="match status" value="1"/>
</dbReference>
<name>A0A507FQP3_9FUNG</name>
<feature type="compositionally biased region" description="Polar residues" evidence="15">
    <location>
        <begin position="359"/>
        <end position="369"/>
    </location>
</feature>
<dbReference type="PROSITE" id="PS50969">
    <property type="entry name" value="FCP1"/>
    <property type="match status" value="1"/>
</dbReference>
<feature type="compositionally biased region" description="Low complexity" evidence="15">
    <location>
        <begin position="398"/>
        <end position="407"/>
    </location>
</feature>
<evidence type="ECO:0000313" key="18">
    <source>
        <dbReference type="Proteomes" id="UP000320333"/>
    </source>
</evidence>
<feature type="compositionally biased region" description="Basic and acidic residues" evidence="15">
    <location>
        <begin position="78"/>
        <end position="95"/>
    </location>
</feature>
<evidence type="ECO:0000256" key="8">
    <source>
        <dbReference type="ARBA" id="ARBA00022946"/>
    </source>
</evidence>
<keyword evidence="18" id="KW-1185">Reference proteome</keyword>
<evidence type="ECO:0000256" key="13">
    <source>
        <dbReference type="RuleBase" id="RU365079"/>
    </source>
</evidence>
<keyword evidence="14" id="KW-0175">Coiled coil</keyword>
<evidence type="ECO:0000256" key="4">
    <source>
        <dbReference type="ARBA" id="ARBA00022448"/>
    </source>
</evidence>
<evidence type="ECO:0000256" key="7">
    <source>
        <dbReference type="ARBA" id="ARBA00022927"/>
    </source>
</evidence>
<protein>
    <recommendedName>
        <fullName evidence="3 13">Mitochondrial import inner membrane translocase subunit TIM50</fullName>
    </recommendedName>
</protein>
<keyword evidence="5" id="KW-0812">Transmembrane</keyword>
<keyword evidence="6" id="KW-0999">Mitochondrion inner membrane</keyword>
<dbReference type="InterPro" id="IPR004274">
    <property type="entry name" value="FCP1_dom"/>
</dbReference>
<evidence type="ECO:0000256" key="1">
    <source>
        <dbReference type="ARBA" id="ARBA00004434"/>
    </source>
</evidence>
<feature type="region of interest" description="Disordered" evidence="15">
    <location>
        <begin position="391"/>
        <end position="415"/>
    </location>
</feature>
<keyword evidence="10 13" id="KW-0811">Translocation</keyword>
<dbReference type="Proteomes" id="UP000320333">
    <property type="component" value="Unassembled WGS sequence"/>
</dbReference>
<keyword evidence="8 13" id="KW-0809">Transit peptide</keyword>
<keyword evidence="7 13" id="KW-0653">Protein transport</keyword>
<dbReference type="EMBL" id="QEAP01000014">
    <property type="protein sequence ID" value="TPX77788.1"/>
    <property type="molecule type" value="Genomic_DNA"/>
</dbReference>
<dbReference type="InterPro" id="IPR023214">
    <property type="entry name" value="HAD_sf"/>
</dbReference>
<comment type="caution">
    <text evidence="17">The sequence shown here is derived from an EMBL/GenBank/DDBJ whole genome shotgun (WGS) entry which is preliminary data.</text>
</comment>
<comment type="subunit">
    <text evidence="13">Component of the TIM23 complex.</text>
</comment>
<feature type="coiled-coil region" evidence="14">
    <location>
        <begin position="430"/>
        <end position="472"/>
    </location>
</feature>
<dbReference type="SMART" id="SM00577">
    <property type="entry name" value="CPDc"/>
    <property type="match status" value="1"/>
</dbReference>
<dbReference type="CDD" id="cd07521">
    <property type="entry name" value="HAD_FCP1-like"/>
    <property type="match status" value="1"/>
</dbReference>
<dbReference type="OrthoDB" id="287041at2759"/>
<evidence type="ECO:0000256" key="14">
    <source>
        <dbReference type="SAM" id="Coils"/>
    </source>
</evidence>
<feature type="domain" description="FCP1 homology" evidence="16">
    <location>
        <begin position="164"/>
        <end position="307"/>
    </location>
</feature>
<evidence type="ECO:0000256" key="12">
    <source>
        <dbReference type="ARBA" id="ARBA00023136"/>
    </source>
</evidence>
<dbReference type="InterPro" id="IPR050365">
    <property type="entry name" value="TIM50"/>
</dbReference>
<evidence type="ECO:0000256" key="3">
    <source>
        <dbReference type="ARBA" id="ARBA00020799"/>
    </source>
</evidence>
<comment type="similarity">
    <text evidence="2 13">Belongs to the TIM50 family.</text>
</comment>
<evidence type="ECO:0000259" key="16">
    <source>
        <dbReference type="PROSITE" id="PS50969"/>
    </source>
</evidence>
<dbReference type="InterPro" id="IPR036412">
    <property type="entry name" value="HAD-like_sf"/>
</dbReference>
<keyword evidence="9" id="KW-1133">Transmembrane helix</keyword>
<sequence length="497" mass="55006">MNSQIRRLASAPLLRKSKPDSNDDGMDLFARALAAQKAKAKAEASAGSANANSNAPKKENQSKPDDLDLEEEITPEEEERRRRWKEQSEQAERKQMAGRGKGIAAVAAIALAGSYAYMGQATNEDKETGFSGHHNRVRKFLNMGAKSVVEPPSVKLLPDPLPEPYQRPYTLCLELNDSLVHLVWDKDFGWRIATRPGVNQFISYLSRYFEIVIFTTSQNFVAQPVIETLDPYHYVMYSLYRDSTRLMGIKHVKDLSCLNRDLGKVIVVDTDPENFQLQPENGIELKAWKGEEGDIELSKLMKLLEEMALLATIVNLSDLRPLLKSFKALSDSPSDPWSGWVARKEQLRADFAEGERRASNSGTSETTISAPAAEPSTVASLIGSITGALFGGRGMTTPQNQQPAAQPGSNVSGSSLKRTNLIDLIEHAGKEEYALFLKEQKEQVKQMEEAKKKHEEEQMAQLQAMKDKKLKLFDYMMGAGNEPPAAPAAAAPAPQQS</sequence>
<organism evidence="17 18">
    <name type="scientific">Chytriomyces confervae</name>
    <dbReference type="NCBI Taxonomy" id="246404"/>
    <lineage>
        <taxon>Eukaryota</taxon>
        <taxon>Fungi</taxon>
        <taxon>Fungi incertae sedis</taxon>
        <taxon>Chytridiomycota</taxon>
        <taxon>Chytridiomycota incertae sedis</taxon>
        <taxon>Chytridiomycetes</taxon>
        <taxon>Chytridiales</taxon>
        <taxon>Chytriomycetaceae</taxon>
        <taxon>Chytriomyces</taxon>
    </lineage>
</organism>
<accession>A0A507FQP3</accession>